<keyword evidence="4" id="KW-0325">Glycoprotein</keyword>
<dbReference type="InterPro" id="IPR049625">
    <property type="entry name" value="Glyco_transf_61_cat"/>
</dbReference>
<evidence type="ECO:0000256" key="2">
    <source>
        <dbReference type="ARBA" id="ARBA00022676"/>
    </source>
</evidence>
<evidence type="ECO:0000313" key="7">
    <source>
        <dbReference type="Proteomes" id="UP000078284"/>
    </source>
</evidence>
<dbReference type="PANTHER" id="PTHR20961:SF98">
    <property type="entry name" value="GLYCOSYLTRANSFERASE"/>
    <property type="match status" value="1"/>
</dbReference>
<dbReference type="EMBL" id="LUHQ01000002">
    <property type="protein sequence ID" value="OAP11671.1"/>
    <property type="molecule type" value="Genomic_DNA"/>
</dbReference>
<keyword evidence="2" id="KW-0328">Glycosyltransferase</keyword>
<sequence>MVRKPSSKVYSVAAAALVIVIYVVFCSVFDRQLLQSSSLYQGTLQQPWESRRIKQAPQQPQETTSATITCDRSHTNYDLCSINGSCNLDLKTGTLTLMDPTSAPLVEKIRPYPKKADNWIMPRIKELTLTSGPLGLPRSCDITHDLPAIVFSAGGYTGSIYHDLMDGFIPLFITANSVYLDRDFIPVVVNAKEWWMPKYIDILEKAFTTNISTPKTHKPRLMLVSRYGNIGRVILNEEEIKEMLEDVGFEVIIFRPSKTTNLKEAYKLIKSSHGMVGVHGAALTHLLFLRPGSVFVQVVPLGLGWASKPCYESPAKTMKLEYLEYKVNVEESSLIEKYSRDDLVLKDPIAYRGMGWNASTLQQRWESRRTKQNPQVMAASAKITCDRSHTSYDLCSINGSCILNPKTGTLTLMDPTFTTSAPLVEKIRPYPRKAEKWIMPRIRELKLTSGPLDLTRSCNITHDSPAIVFSAGGYTGSIYHDFIDGFIPLFITANLVYPDRDFILVVVNSKEWWMPKYIDILDPTQIPNSKSLVDFHNLLDKALNPNLSIIKINKPRLILVRRYGNIGRVILNEEEIREMLEDVGFEVITFRPSKTTSLREAYKLIKSSHGMIGVHGAALTQLLFLRPGSVLVQIVPVGLGWVSKTCFETPAKAMKLDYTEYRVNVEESSLIEKYSRDDLVLKDPIAYRGMDWNVTKMKVYLKEQDVRLDVNRFRKHMNEAYKKAKSFMDLNG</sequence>
<comment type="caution">
    <text evidence="6">The sequence shown here is derived from an EMBL/GenBank/DDBJ whole genome shotgun (WGS) entry which is preliminary data.</text>
</comment>
<feature type="domain" description="Glycosyltransferase 61 catalytic" evidence="5">
    <location>
        <begin position="526"/>
        <end position="632"/>
    </location>
</feature>
<gene>
    <name evidence="6" type="ordered locus">AXX17_At2g02370</name>
</gene>
<evidence type="ECO:0000313" key="6">
    <source>
        <dbReference type="EMBL" id="OAP11671.1"/>
    </source>
</evidence>
<feature type="domain" description="Glycosyltransferase 61 catalytic" evidence="5">
    <location>
        <begin position="161"/>
        <end position="296"/>
    </location>
</feature>
<proteinExistence type="predicted"/>
<reference evidence="7" key="1">
    <citation type="journal article" date="2016" name="Proc. Natl. Acad. Sci. U.S.A.">
        <title>Chromosome-level assembly of Arabidopsis thaliana Ler reveals the extent of translocation and inversion polymorphisms.</title>
        <authorList>
            <person name="Zapata L."/>
            <person name="Ding J."/>
            <person name="Willing E.M."/>
            <person name="Hartwig B."/>
            <person name="Bezdan D."/>
            <person name="Jiao W.B."/>
            <person name="Patel V."/>
            <person name="Velikkakam James G."/>
            <person name="Koornneef M."/>
            <person name="Ossowski S."/>
            <person name="Schneeberger K."/>
        </authorList>
    </citation>
    <scope>NUCLEOTIDE SEQUENCE [LARGE SCALE GENOMIC DNA]</scope>
    <source>
        <strain evidence="7">cv. Landsberg erecta</strain>
    </source>
</reference>
<dbReference type="InterPro" id="IPR007657">
    <property type="entry name" value="Glycosyltransferase_61"/>
</dbReference>
<evidence type="ECO:0000256" key="1">
    <source>
        <dbReference type="ARBA" id="ARBA00004323"/>
    </source>
</evidence>
<dbReference type="GO" id="GO:0016763">
    <property type="term" value="F:pentosyltransferase activity"/>
    <property type="evidence" value="ECO:0007669"/>
    <property type="project" value="UniProtKB-ARBA"/>
</dbReference>
<name>A0A178W1V8_ARATH</name>
<keyword evidence="3" id="KW-0808">Transferase</keyword>
<dbReference type="ExpressionAtlas" id="A0A178W1V8">
    <property type="expression patterns" value="baseline and differential"/>
</dbReference>
<organism evidence="6 7">
    <name type="scientific">Arabidopsis thaliana</name>
    <name type="common">Mouse-ear cress</name>
    <dbReference type="NCBI Taxonomy" id="3702"/>
    <lineage>
        <taxon>Eukaryota</taxon>
        <taxon>Viridiplantae</taxon>
        <taxon>Streptophyta</taxon>
        <taxon>Embryophyta</taxon>
        <taxon>Tracheophyta</taxon>
        <taxon>Spermatophyta</taxon>
        <taxon>Magnoliopsida</taxon>
        <taxon>eudicotyledons</taxon>
        <taxon>Gunneridae</taxon>
        <taxon>Pentapetalae</taxon>
        <taxon>rosids</taxon>
        <taxon>malvids</taxon>
        <taxon>Brassicales</taxon>
        <taxon>Brassicaceae</taxon>
        <taxon>Camelineae</taxon>
        <taxon>Arabidopsis</taxon>
    </lineage>
</organism>
<accession>A0A178W1V8</accession>
<dbReference type="Proteomes" id="UP000078284">
    <property type="component" value="Chromosome 2"/>
</dbReference>
<evidence type="ECO:0000256" key="4">
    <source>
        <dbReference type="ARBA" id="ARBA00023180"/>
    </source>
</evidence>
<dbReference type="PANTHER" id="PTHR20961">
    <property type="entry name" value="GLYCOSYLTRANSFERASE"/>
    <property type="match status" value="1"/>
</dbReference>
<dbReference type="Pfam" id="PF04577">
    <property type="entry name" value="Glyco_transf_61"/>
    <property type="match status" value="2"/>
</dbReference>
<evidence type="ECO:0000256" key="3">
    <source>
        <dbReference type="ARBA" id="ARBA00022679"/>
    </source>
</evidence>
<comment type="subcellular location">
    <subcellularLocation>
        <location evidence="1">Golgi apparatus membrane</location>
        <topology evidence="1">Single-pass type II membrane protein</topology>
    </subcellularLocation>
</comment>
<dbReference type="AlphaFoldDB" id="A0A178W1V8"/>
<protein>
    <recommendedName>
        <fullName evidence="5">Glycosyltransferase 61 catalytic domain-containing protein</fullName>
    </recommendedName>
</protein>
<dbReference type="GO" id="GO:0000139">
    <property type="term" value="C:Golgi membrane"/>
    <property type="evidence" value="ECO:0007669"/>
    <property type="project" value="UniProtKB-SubCell"/>
</dbReference>
<evidence type="ECO:0000259" key="5">
    <source>
        <dbReference type="Pfam" id="PF04577"/>
    </source>
</evidence>